<dbReference type="NCBIfam" id="TIGR01554">
    <property type="entry name" value="major_cap_HK97"/>
    <property type="match status" value="1"/>
</dbReference>
<dbReference type="SUPFAM" id="SSF56563">
    <property type="entry name" value="Major capsid protein gp5"/>
    <property type="match status" value="1"/>
</dbReference>
<dbReference type="Gene3D" id="3.30.2400.10">
    <property type="entry name" value="Major capsid protein gp5"/>
    <property type="match status" value="1"/>
</dbReference>
<evidence type="ECO:0000256" key="1">
    <source>
        <dbReference type="ARBA" id="ARBA00004328"/>
    </source>
</evidence>
<dbReference type="InterPro" id="IPR024455">
    <property type="entry name" value="Phage_capsid"/>
</dbReference>
<dbReference type="EMBL" id="VSSQ01000015">
    <property type="protein sequence ID" value="MPL61726.1"/>
    <property type="molecule type" value="Genomic_DNA"/>
</dbReference>
<comment type="caution">
    <text evidence="4">The sequence shown here is derived from an EMBL/GenBank/DDBJ whole genome shotgun (WGS) entry which is preliminary data.</text>
</comment>
<keyword evidence="2" id="KW-0946">Virion</keyword>
<dbReference type="Pfam" id="PF05065">
    <property type="entry name" value="Phage_capsid"/>
    <property type="match status" value="1"/>
</dbReference>
<evidence type="ECO:0000259" key="3">
    <source>
        <dbReference type="Pfam" id="PF05065"/>
    </source>
</evidence>
<protein>
    <recommendedName>
        <fullName evidence="3">Phage capsid-like C-terminal domain-containing protein</fullName>
    </recommendedName>
</protein>
<dbReference type="GO" id="GO:0044423">
    <property type="term" value="C:virion component"/>
    <property type="evidence" value="ECO:0007669"/>
    <property type="project" value="UniProtKB-KW"/>
</dbReference>
<dbReference type="InterPro" id="IPR054612">
    <property type="entry name" value="Phage_capsid-like_C"/>
</dbReference>
<sequence>MSTILELREKRNKIWNTAKEFLDQKRGADGMVPPEAATEYDKMESDMVSLGKEIERLERQQAYDLEMAKPTTSPIANSPTKPAEAKIGRASDEYKADFGKILRGKQPINNVLSTSPDTDGGYLVPLEFERQIVTSLEEANIIRSIAKTITTSAERKIPVAATHSTAQWTAENGSYTESNPTFDQKTIDAFKLTDLVKVSLELLQDSMFDLESYIAAEFARAFGVAEEQAFCVGTGTGQPTGIFTANGGHVGVTAGSATAITVDNLIDLIYSLKSPYRRNAAFLMQDVTISALRKLKDGNGVYVWQPSVQAGLPDRLLGYPIYTSPYVPAATAASLPIAFGDFSNYWIADRMGRTVQRLNELYAGNGQVGFIATERVDGKVILSEGIQLLKMGS</sequence>
<reference evidence="4" key="1">
    <citation type="submission" date="2019-08" db="EMBL/GenBank/DDBJ databases">
        <authorList>
            <person name="Kucharzyk K."/>
            <person name="Murdoch R.W."/>
            <person name="Higgins S."/>
            <person name="Loffler F."/>
        </authorList>
    </citation>
    <scope>NUCLEOTIDE SEQUENCE</scope>
</reference>
<accession>A0A644T483</accession>
<gene>
    <name evidence="4" type="ORF">SDC9_07313</name>
</gene>
<evidence type="ECO:0000256" key="2">
    <source>
        <dbReference type="ARBA" id="ARBA00022844"/>
    </source>
</evidence>
<name>A0A644T483_9ZZZZ</name>
<evidence type="ECO:0000313" key="4">
    <source>
        <dbReference type="EMBL" id="MPL61726.1"/>
    </source>
</evidence>
<dbReference type="AlphaFoldDB" id="A0A644T483"/>
<organism evidence="4">
    <name type="scientific">bioreactor metagenome</name>
    <dbReference type="NCBI Taxonomy" id="1076179"/>
    <lineage>
        <taxon>unclassified sequences</taxon>
        <taxon>metagenomes</taxon>
        <taxon>ecological metagenomes</taxon>
    </lineage>
</organism>
<comment type="subcellular location">
    <subcellularLocation>
        <location evidence="1">Virion</location>
    </subcellularLocation>
</comment>
<feature type="domain" description="Phage capsid-like C-terminal" evidence="3">
    <location>
        <begin position="120"/>
        <end position="390"/>
    </location>
</feature>
<proteinExistence type="predicted"/>
<dbReference type="Gene3D" id="3.30.2320.10">
    <property type="entry name" value="hypothetical protein PF0899 domain"/>
    <property type="match status" value="1"/>
</dbReference>